<evidence type="ECO:0000313" key="11">
    <source>
        <dbReference type="Proteomes" id="UP000481153"/>
    </source>
</evidence>
<accession>A0A6G0XI72</accession>
<dbReference type="PANTHER" id="PTHR13483">
    <property type="entry name" value="BOX C_D SNORNA PROTEIN 1-RELATED"/>
    <property type="match status" value="1"/>
</dbReference>
<protein>
    <recommendedName>
        <fullName evidence="9">HIT-type domain-containing protein</fullName>
    </recommendedName>
</protein>
<dbReference type="EMBL" id="VJMJ01000055">
    <property type="protein sequence ID" value="KAF0740032.1"/>
    <property type="molecule type" value="Genomic_DNA"/>
</dbReference>
<dbReference type="PROSITE" id="PS51083">
    <property type="entry name" value="ZF_HIT"/>
    <property type="match status" value="1"/>
</dbReference>
<keyword evidence="11" id="KW-1185">Reference proteome</keyword>
<dbReference type="PANTHER" id="PTHR13483:SF3">
    <property type="entry name" value="BOX C_D SNORNA PROTEIN 1"/>
    <property type="match status" value="1"/>
</dbReference>
<dbReference type="InterPro" id="IPR057721">
    <property type="entry name" value="BCD1_alpha/beta"/>
</dbReference>
<comment type="caution">
    <text evidence="10">The sequence shown here is derived from an EMBL/GenBank/DDBJ whole genome shotgun (WGS) entry which is preliminary data.</text>
</comment>
<keyword evidence="2" id="KW-0479">Metal-binding</keyword>
<evidence type="ECO:0000256" key="4">
    <source>
        <dbReference type="ARBA" id="ARBA00022833"/>
    </source>
</evidence>
<dbReference type="GO" id="GO:0005634">
    <property type="term" value="C:nucleus"/>
    <property type="evidence" value="ECO:0007669"/>
    <property type="project" value="TreeGrafter"/>
</dbReference>
<dbReference type="CDD" id="cd23023">
    <property type="entry name" value="zf-HIT_BCD1"/>
    <property type="match status" value="1"/>
</dbReference>
<evidence type="ECO:0000256" key="5">
    <source>
        <dbReference type="ARBA" id="ARBA00049598"/>
    </source>
</evidence>
<keyword evidence="3 7" id="KW-0863">Zinc-finger</keyword>
<proteinExistence type="inferred from homology"/>
<organism evidence="10 11">
    <name type="scientific">Aphanomyces euteiches</name>
    <dbReference type="NCBI Taxonomy" id="100861"/>
    <lineage>
        <taxon>Eukaryota</taxon>
        <taxon>Sar</taxon>
        <taxon>Stramenopiles</taxon>
        <taxon>Oomycota</taxon>
        <taxon>Saprolegniomycetes</taxon>
        <taxon>Saprolegniales</taxon>
        <taxon>Verrucalvaceae</taxon>
        <taxon>Aphanomyces</taxon>
    </lineage>
</organism>
<dbReference type="InterPro" id="IPR051639">
    <property type="entry name" value="BCD1"/>
</dbReference>
<keyword evidence="1" id="KW-0597">Phosphoprotein</keyword>
<sequence length="335" mass="37971">MDISCVQEDIRLHDEQTLMEPESSPPAQETPDAVSAVDSTTENASKRKRDDPIMCIMCSSADIKYRCPRCERITCSLVCCLAHKKNFECDGKRDRTKYIPLAQFRDADISSDFFFLQEVARSTSAVHLEVDVKPAEPKKPRRHEQPATALSVNPELPANYLRRYPPSVQSFVQQAKKRGIFVHLHAAGMSKRKANTSFYNSKQDCIYWRLEVNFIHSSGVRIVEPKYSEALSLEALMEKHLSVSLENAPLRAQLKKYCKLPTTEWLFLLKKEFVAASTPQYYELNSAQSLAENLRHLSIVEFPVVLVTLAANRNDYSLAHRAIEVVVPAQSQVPA</sequence>
<name>A0A6G0XI72_9STRA</name>
<gene>
    <name evidence="10" type="ORF">Ae201684_004474</name>
</gene>
<dbReference type="Proteomes" id="UP000481153">
    <property type="component" value="Unassembled WGS sequence"/>
</dbReference>
<dbReference type="GO" id="GO:0008270">
    <property type="term" value="F:zinc ion binding"/>
    <property type="evidence" value="ECO:0007669"/>
    <property type="project" value="UniProtKB-UniRule"/>
</dbReference>
<evidence type="ECO:0000256" key="2">
    <source>
        <dbReference type="ARBA" id="ARBA00022723"/>
    </source>
</evidence>
<evidence type="ECO:0000256" key="6">
    <source>
        <dbReference type="ARBA" id="ARBA00049654"/>
    </source>
</evidence>
<dbReference type="GO" id="GO:0048254">
    <property type="term" value="P:snoRNA localization"/>
    <property type="evidence" value="ECO:0007669"/>
    <property type="project" value="TreeGrafter"/>
</dbReference>
<reference evidence="10 11" key="1">
    <citation type="submission" date="2019-07" db="EMBL/GenBank/DDBJ databases">
        <title>Genomics analysis of Aphanomyces spp. identifies a new class of oomycete effector associated with host adaptation.</title>
        <authorList>
            <person name="Gaulin E."/>
        </authorList>
    </citation>
    <scope>NUCLEOTIDE SEQUENCE [LARGE SCALE GENOMIC DNA]</scope>
    <source>
        <strain evidence="10 11">ATCC 201684</strain>
    </source>
</reference>
<dbReference type="Pfam" id="PF25790">
    <property type="entry name" value="BCD1"/>
    <property type="match status" value="1"/>
</dbReference>
<evidence type="ECO:0000256" key="8">
    <source>
        <dbReference type="SAM" id="MobiDB-lite"/>
    </source>
</evidence>
<comment type="similarity">
    <text evidence="6">Belongs to the BCD1 family.</text>
</comment>
<feature type="domain" description="HIT-type" evidence="9">
    <location>
        <begin position="55"/>
        <end position="89"/>
    </location>
</feature>
<dbReference type="InterPro" id="IPR007529">
    <property type="entry name" value="Znf_HIT"/>
</dbReference>
<dbReference type="GO" id="GO:0000492">
    <property type="term" value="P:box C/D snoRNP assembly"/>
    <property type="evidence" value="ECO:0007669"/>
    <property type="project" value="TreeGrafter"/>
</dbReference>
<comment type="function">
    <text evidence="5">Required for box C/D snoRNAs accumulation involved in snoRNA processing, snoRNA transport to the nucleolus and ribosome biogenesis.</text>
</comment>
<evidence type="ECO:0000256" key="7">
    <source>
        <dbReference type="PROSITE-ProRule" id="PRU00453"/>
    </source>
</evidence>
<dbReference type="SUPFAM" id="SSF144232">
    <property type="entry name" value="HIT/MYND zinc finger-like"/>
    <property type="match status" value="1"/>
</dbReference>
<dbReference type="GO" id="GO:0000463">
    <property type="term" value="P:maturation of LSU-rRNA from tricistronic rRNA transcript (SSU-rRNA, 5.8S rRNA, LSU-rRNA)"/>
    <property type="evidence" value="ECO:0007669"/>
    <property type="project" value="TreeGrafter"/>
</dbReference>
<feature type="region of interest" description="Disordered" evidence="8">
    <location>
        <begin position="17"/>
        <end position="45"/>
    </location>
</feature>
<keyword evidence="4" id="KW-0862">Zinc</keyword>
<dbReference type="AlphaFoldDB" id="A0A6G0XI72"/>
<evidence type="ECO:0000259" key="9">
    <source>
        <dbReference type="PROSITE" id="PS51083"/>
    </source>
</evidence>
<evidence type="ECO:0000313" key="10">
    <source>
        <dbReference type="EMBL" id="KAF0740032.1"/>
    </source>
</evidence>
<evidence type="ECO:0000256" key="1">
    <source>
        <dbReference type="ARBA" id="ARBA00022553"/>
    </source>
</evidence>
<dbReference type="Gene3D" id="3.30.60.190">
    <property type="match status" value="1"/>
</dbReference>
<evidence type="ECO:0000256" key="3">
    <source>
        <dbReference type="ARBA" id="ARBA00022771"/>
    </source>
</evidence>
<dbReference type="GO" id="GO:0070761">
    <property type="term" value="C:pre-snoRNP complex"/>
    <property type="evidence" value="ECO:0007669"/>
    <property type="project" value="TreeGrafter"/>
</dbReference>
<dbReference type="VEuPathDB" id="FungiDB:AeMF1_020217"/>